<feature type="region of interest" description="Disordered" evidence="10">
    <location>
        <begin position="1"/>
        <end position="31"/>
    </location>
</feature>
<sequence length="59" mass="6556">MGSVQGSREDDAQGKACPTDPPQETDNEGDEWKTAFRTPYGHYEYLVMPFGLTNTPATF</sequence>
<dbReference type="InParanoid" id="G2QMG6"/>
<name>G2QMG6_THET4</name>
<dbReference type="GO" id="GO:0004519">
    <property type="term" value="F:endonuclease activity"/>
    <property type="evidence" value="ECO:0007669"/>
    <property type="project" value="UniProtKB-KW"/>
</dbReference>
<dbReference type="GO" id="GO:0006508">
    <property type="term" value="P:proteolysis"/>
    <property type="evidence" value="ECO:0007669"/>
    <property type="project" value="UniProtKB-KW"/>
</dbReference>
<evidence type="ECO:0000256" key="9">
    <source>
        <dbReference type="ARBA" id="ARBA00023128"/>
    </source>
</evidence>
<evidence type="ECO:0000256" key="6">
    <source>
        <dbReference type="ARBA" id="ARBA00022759"/>
    </source>
</evidence>
<evidence type="ECO:0000256" key="8">
    <source>
        <dbReference type="ARBA" id="ARBA00022918"/>
    </source>
</evidence>
<keyword evidence="7" id="KW-0378">Hydrolase</keyword>
<keyword evidence="9" id="KW-0496">Mitochondrion</keyword>
<protein>
    <submittedName>
        <fullName evidence="11">Uncharacterized protein</fullName>
    </submittedName>
</protein>
<dbReference type="GeneID" id="11506191"/>
<evidence type="ECO:0000256" key="5">
    <source>
        <dbReference type="ARBA" id="ARBA00022722"/>
    </source>
</evidence>
<dbReference type="eggNOG" id="KOG0017">
    <property type="taxonomic scope" value="Eukaryota"/>
</dbReference>
<keyword evidence="12" id="KW-1185">Reference proteome</keyword>
<dbReference type="FunFam" id="3.10.10.10:FF:000007">
    <property type="entry name" value="Retrovirus-related Pol polyprotein from transposon 17.6-like Protein"/>
    <property type="match status" value="1"/>
</dbReference>
<proteinExistence type="predicted"/>
<evidence type="ECO:0000313" key="12">
    <source>
        <dbReference type="Proteomes" id="UP000007322"/>
    </source>
</evidence>
<dbReference type="HOGENOM" id="CLU_2962526_0_0_1"/>
<evidence type="ECO:0000256" key="10">
    <source>
        <dbReference type="SAM" id="MobiDB-lite"/>
    </source>
</evidence>
<dbReference type="KEGG" id="mtm:MYCTH_2130296"/>
<evidence type="ECO:0000256" key="3">
    <source>
        <dbReference type="ARBA" id="ARBA00022679"/>
    </source>
</evidence>
<evidence type="ECO:0000256" key="4">
    <source>
        <dbReference type="ARBA" id="ARBA00022695"/>
    </source>
</evidence>
<evidence type="ECO:0000313" key="11">
    <source>
        <dbReference type="EMBL" id="AEO61146.1"/>
    </source>
</evidence>
<dbReference type="AlphaFoldDB" id="G2QMG6"/>
<dbReference type="STRING" id="573729.G2QMG6"/>
<dbReference type="GO" id="GO:0008233">
    <property type="term" value="F:peptidase activity"/>
    <property type="evidence" value="ECO:0007669"/>
    <property type="project" value="UniProtKB-KW"/>
</dbReference>
<keyword evidence="6" id="KW-0255">Endonuclease</keyword>
<dbReference type="SUPFAM" id="SSF56672">
    <property type="entry name" value="DNA/RNA polymerases"/>
    <property type="match status" value="1"/>
</dbReference>
<comment type="subcellular location">
    <subcellularLocation>
        <location evidence="1">Mitochondrion</location>
    </subcellularLocation>
</comment>
<keyword evidence="2" id="KW-0645">Protease</keyword>
<reference evidence="11 12" key="1">
    <citation type="journal article" date="2011" name="Nat. Biotechnol.">
        <title>Comparative genomic analysis of the thermophilic biomass-degrading fungi Myceliophthora thermophila and Thielavia terrestris.</title>
        <authorList>
            <person name="Berka R.M."/>
            <person name="Grigoriev I.V."/>
            <person name="Otillar R."/>
            <person name="Salamov A."/>
            <person name="Grimwood J."/>
            <person name="Reid I."/>
            <person name="Ishmael N."/>
            <person name="John T."/>
            <person name="Darmond C."/>
            <person name="Moisan M.-C."/>
            <person name="Henrissat B."/>
            <person name="Coutinho P.M."/>
            <person name="Lombard V."/>
            <person name="Natvig D.O."/>
            <person name="Lindquist E."/>
            <person name="Schmutz J."/>
            <person name="Lucas S."/>
            <person name="Harris P."/>
            <person name="Powlowski J."/>
            <person name="Bellemare A."/>
            <person name="Taylor D."/>
            <person name="Butler G."/>
            <person name="de Vries R.P."/>
            <person name="Allijn I.E."/>
            <person name="van den Brink J."/>
            <person name="Ushinsky S."/>
            <person name="Storms R."/>
            <person name="Powell A.J."/>
            <person name="Paulsen I.T."/>
            <person name="Elbourne L.D.H."/>
            <person name="Baker S.E."/>
            <person name="Magnuson J."/>
            <person name="LaBoissiere S."/>
            <person name="Clutterbuck A.J."/>
            <person name="Martinez D."/>
            <person name="Wogulis M."/>
            <person name="de Leon A.L."/>
            <person name="Rey M.W."/>
            <person name="Tsang A."/>
        </authorList>
    </citation>
    <scope>NUCLEOTIDE SEQUENCE [LARGE SCALE GENOMIC DNA]</scope>
    <source>
        <strain evidence="12">ATCC 42464 / BCRC 31852 / DSM 1799</strain>
    </source>
</reference>
<keyword evidence="5" id="KW-0540">Nuclease</keyword>
<keyword evidence="4" id="KW-0548">Nucleotidyltransferase</keyword>
<dbReference type="GO" id="GO:0003964">
    <property type="term" value="F:RNA-directed DNA polymerase activity"/>
    <property type="evidence" value="ECO:0007669"/>
    <property type="project" value="UniProtKB-KW"/>
</dbReference>
<dbReference type="OrthoDB" id="5245018at2759"/>
<dbReference type="InterPro" id="IPR043502">
    <property type="entry name" value="DNA/RNA_pol_sf"/>
</dbReference>
<dbReference type="InterPro" id="IPR053134">
    <property type="entry name" value="RNA-dir_DNA_polymerase"/>
</dbReference>
<evidence type="ECO:0000256" key="2">
    <source>
        <dbReference type="ARBA" id="ARBA00022670"/>
    </source>
</evidence>
<accession>G2QMG6</accession>
<dbReference type="Proteomes" id="UP000007322">
    <property type="component" value="Chromosome 6"/>
</dbReference>
<dbReference type="Gene3D" id="3.10.10.10">
    <property type="entry name" value="HIV Type 1 Reverse Transcriptase, subunit A, domain 1"/>
    <property type="match status" value="1"/>
</dbReference>
<organism evidence="11 12">
    <name type="scientific">Thermothelomyces thermophilus (strain ATCC 42464 / BCRC 31852 / DSM 1799)</name>
    <name type="common">Sporotrichum thermophile</name>
    <dbReference type="NCBI Taxonomy" id="573729"/>
    <lineage>
        <taxon>Eukaryota</taxon>
        <taxon>Fungi</taxon>
        <taxon>Dikarya</taxon>
        <taxon>Ascomycota</taxon>
        <taxon>Pezizomycotina</taxon>
        <taxon>Sordariomycetes</taxon>
        <taxon>Sordariomycetidae</taxon>
        <taxon>Sordariales</taxon>
        <taxon>Chaetomiaceae</taxon>
        <taxon>Thermothelomyces</taxon>
    </lineage>
</organism>
<evidence type="ECO:0000256" key="7">
    <source>
        <dbReference type="ARBA" id="ARBA00022801"/>
    </source>
</evidence>
<keyword evidence="3" id="KW-0808">Transferase</keyword>
<keyword evidence="8" id="KW-0695">RNA-directed DNA polymerase</keyword>
<dbReference type="PANTHER" id="PTHR24559:SF444">
    <property type="entry name" value="REVERSE TRANSCRIPTASE DOMAIN-CONTAINING PROTEIN"/>
    <property type="match status" value="1"/>
</dbReference>
<dbReference type="VEuPathDB" id="FungiDB:MYCTH_2130296"/>
<dbReference type="EMBL" id="CP003007">
    <property type="protein sequence ID" value="AEO61146.1"/>
    <property type="molecule type" value="Genomic_DNA"/>
</dbReference>
<gene>
    <name evidence="11" type="ORF">MYCTH_2130296</name>
</gene>
<evidence type="ECO:0000256" key="1">
    <source>
        <dbReference type="ARBA" id="ARBA00004173"/>
    </source>
</evidence>
<dbReference type="GO" id="GO:0005739">
    <property type="term" value="C:mitochondrion"/>
    <property type="evidence" value="ECO:0007669"/>
    <property type="project" value="UniProtKB-SubCell"/>
</dbReference>
<dbReference type="PANTHER" id="PTHR24559">
    <property type="entry name" value="TRANSPOSON TY3-I GAG-POL POLYPROTEIN"/>
    <property type="match status" value="1"/>
</dbReference>
<dbReference type="RefSeq" id="XP_003666391.1">
    <property type="nucleotide sequence ID" value="XM_003666343.1"/>
</dbReference>